<keyword evidence="1" id="KW-1185">Reference proteome</keyword>
<proteinExistence type="predicted"/>
<dbReference type="AlphaFoldDB" id="A0A6J3LXK6"/>
<sequence>MIMELGSEDSAMPQNPPQSTNFNHLEIIGISPEGQRYSKEELAGFRDKILREDLKSSDLLVSFADFVEHQGHDKDALQEGDTNWQYLFDRSKAIRASEKNTRVLRSSLHLQDIQQVWGFEFASSLGITSAASVSTLNCARLCSRRYKSKEHFVKFANRVLLIRHKSIILGKNNLQNLASTASLQLNEWQILSRMCLTRASSCVNHTYQDVQLCQQGPVSEEELHSWIYDTDGSVDVDGKPLNQRVDGVPHFWALGCNKFFMFHRTGRFCRKEDVASSYRPKPKRTNLLSSTPKRIAPIAEARPKSAMPMQSTAIGRQESQDWSVDEIDSWSFSPIPAATSDGHQDTNMISEFDLTEHFALPESLDIFGPTCESPQLLPAIDFGLPEGFLGEQTTIEGAWPTIPCPARPSQKSKAGLMLIIMCMAELEAQDALATHTKAVEETAVLPNAAPLALARAKWLSSAANSNVLCRTMESAKEYLQNGGSFRQPTLLTDAPGLRRDANEALEAVSAAYGYTNIQAIHVNGTTTKMRTRAFLSVFGTSEPVLTTNLGHSVDLPNPAILRHPRFQLLPQLIVKLPRWADQDISEMATDANARLRGSTFGNAGAFTGTYFDALSHHVYQVLDGEAWFLYASPNSMNSCWDNLMDFGAAWRPDINTRAFCANGGELVVIPPGFVHTVYFSQNTFLALNIVWDACSMSDRITSPMFRETLGTSSAALLSEREELLWTLMDHLSLDPSQKAKDATDVLRSLECACGQSCTNHCYVRSPHASSNISRWAQSFSVLSPLKRKRGAE</sequence>
<organism evidence="2">
    <name type="scientific">Dissoconium aciculare CBS 342.82</name>
    <dbReference type="NCBI Taxonomy" id="1314786"/>
    <lineage>
        <taxon>Eukaryota</taxon>
        <taxon>Fungi</taxon>
        <taxon>Dikarya</taxon>
        <taxon>Ascomycota</taxon>
        <taxon>Pezizomycotina</taxon>
        <taxon>Dothideomycetes</taxon>
        <taxon>Dothideomycetidae</taxon>
        <taxon>Mycosphaerellales</taxon>
        <taxon>Dissoconiaceae</taxon>
        <taxon>Dissoconium</taxon>
    </lineage>
</organism>
<reference evidence="2" key="3">
    <citation type="submission" date="2025-08" db="UniProtKB">
        <authorList>
            <consortium name="RefSeq"/>
        </authorList>
    </citation>
    <scope>IDENTIFICATION</scope>
    <source>
        <strain evidence="2">CBS 342.82</strain>
    </source>
</reference>
<evidence type="ECO:0000313" key="1">
    <source>
        <dbReference type="Proteomes" id="UP000504637"/>
    </source>
</evidence>
<evidence type="ECO:0000313" key="2">
    <source>
        <dbReference type="RefSeq" id="XP_033457060.1"/>
    </source>
</evidence>
<name>A0A6J3LXK6_9PEZI</name>
<protein>
    <recommendedName>
        <fullName evidence="3">JmjC domain-containing protein</fullName>
    </recommendedName>
</protein>
<reference evidence="2" key="2">
    <citation type="submission" date="2020-04" db="EMBL/GenBank/DDBJ databases">
        <authorList>
            <consortium name="NCBI Genome Project"/>
        </authorList>
    </citation>
    <scope>NUCLEOTIDE SEQUENCE</scope>
    <source>
        <strain evidence="2">CBS 342.82</strain>
    </source>
</reference>
<reference evidence="2" key="1">
    <citation type="submission" date="2020-01" db="EMBL/GenBank/DDBJ databases">
        <authorList>
            <consortium name="DOE Joint Genome Institute"/>
            <person name="Haridas S."/>
            <person name="Albert R."/>
            <person name="Binder M."/>
            <person name="Bloem J."/>
            <person name="Labutti K."/>
            <person name="Salamov A."/>
            <person name="Andreopoulos B."/>
            <person name="Baker S.E."/>
            <person name="Barry K."/>
            <person name="Bills G."/>
            <person name="Bluhm B.H."/>
            <person name="Cannon C."/>
            <person name="Castanera R."/>
            <person name="Culley D.E."/>
            <person name="Daum C."/>
            <person name="Ezra D."/>
            <person name="Gonzalez J.B."/>
            <person name="Henrissat B."/>
            <person name="Kuo A."/>
            <person name="Liang C."/>
            <person name="Lipzen A."/>
            <person name="Lutzoni F."/>
            <person name="Magnuson J."/>
            <person name="Mondo S."/>
            <person name="Nolan M."/>
            <person name="Ohm R."/>
            <person name="Pangilinan J."/>
            <person name="Park H.-J."/>
            <person name="Ramirez L."/>
            <person name="Alfaro M."/>
            <person name="Sun H."/>
            <person name="Tritt A."/>
            <person name="Yoshinaga Y."/>
            <person name="Zwiers L.-H."/>
            <person name="Turgeon B.G."/>
            <person name="Goodwin S.B."/>
            <person name="Spatafora J.W."/>
            <person name="Crous P.W."/>
            <person name="Grigoriev I.V."/>
        </authorList>
    </citation>
    <scope>NUCLEOTIDE SEQUENCE</scope>
    <source>
        <strain evidence="2">CBS 342.82</strain>
    </source>
</reference>
<gene>
    <name evidence="2" type="ORF">K489DRAFT_383572</name>
</gene>
<dbReference type="GeneID" id="54363439"/>
<accession>A0A6J3LXK6</accession>
<dbReference type="SUPFAM" id="SSF51182">
    <property type="entry name" value="RmlC-like cupins"/>
    <property type="match status" value="1"/>
</dbReference>
<dbReference type="InterPro" id="IPR011051">
    <property type="entry name" value="RmlC_Cupin_sf"/>
</dbReference>
<evidence type="ECO:0008006" key="3">
    <source>
        <dbReference type="Google" id="ProtNLM"/>
    </source>
</evidence>
<dbReference type="Proteomes" id="UP000504637">
    <property type="component" value="Unplaced"/>
</dbReference>
<dbReference type="RefSeq" id="XP_033457060.1">
    <property type="nucleotide sequence ID" value="XM_033605639.1"/>
</dbReference>